<comment type="similarity">
    <text evidence="3 11">Belongs to the aconitase/IPM isomerase family.</text>
</comment>
<dbReference type="PROSITE" id="PS00450">
    <property type="entry name" value="ACONITASE_1"/>
    <property type="match status" value="1"/>
</dbReference>
<evidence type="ECO:0000256" key="2">
    <source>
        <dbReference type="ARBA" id="ARBA00004717"/>
    </source>
</evidence>
<dbReference type="NCBIfam" id="TIGR01341">
    <property type="entry name" value="aconitase_1"/>
    <property type="match status" value="1"/>
</dbReference>
<dbReference type="FunFam" id="3.20.19.10:FF:000001">
    <property type="entry name" value="Aconitate hydratase"/>
    <property type="match status" value="1"/>
</dbReference>
<dbReference type="SUPFAM" id="SSF53732">
    <property type="entry name" value="Aconitase iron-sulfur domain"/>
    <property type="match status" value="1"/>
</dbReference>
<reference evidence="14 15" key="1">
    <citation type="submission" date="2017-11" db="EMBL/GenBank/DDBJ databases">
        <title>Genome sequence and genome mining of multiple bioactive secondary metabolites from a deep sea-derived Bacillus siamensis SCSIO 05746.</title>
        <authorList>
            <person name="Pan H.-Q."/>
            <person name="Ju J.-H."/>
        </authorList>
    </citation>
    <scope>NUCLEOTIDE SEQUENCE [LARGE SCALE GENOMIC DNA]</scope>
    <source>
        <strain evidence="14 15">SCSIO 05746</strain>
    </source>
</reference>
<dbReference type="GO" id="GO:0006099">
    <property type="term" value="P:tricarboxylic acid cycle"/>
    <property type="evidence" value="ECO:0007669"/>
    <property type="project" value="UniProtKB-KW"/>
</dbReference>
<gene>
    <name evidence="14" type="primary">acnA</name>
    <name evidence="14" type="ORF">CWD84_12030</name>
</gene>
<dbReference type="GO" id="GO:0046872">
    <property type="term" value="F:metal ion binding"/>
    <property type="evidence" value="ECO:0007669"/>
    <property type="project" value="UniProtKB-KW"/>
</dbReference>
<dbReference type="Pfam" id="PF00330">
    <property type="entry name" value="Aconitase"/>
    <property type="match status" value="1"/>
</dbReference>
<dbReference type="Gene3D" id="3.20.19.10">
    <property type="entry name" value="Aconitase, domain 4"/>
    <property type="match status" value="1"/>
</dbReference>
<dbReference type="NCBIfam" id="NF006757">
    <property type="entry name" value="PRK09277.1"/>
    <property type="match status" value="1"/>
</dbReference>
<sequence length="908" mass="99306">MTNQQKVATQDVFQARKTFSSNGKTYHYYSLKALEDAGVGNVSKLPYSIKVLLESVLRQVDGRVITKEHVENLARWGTAELKDIDVPFKPSRVILQDFTGVPAVVDLASLRKAMASVGGDPDKINPEIPVDLVIDHSVQVDKAGTEDALAINMDLEFKRNAERYKFLSWAKKAFNNYQAVPPATGIVHQVNLEFLASVVHTKDEDGELVTYPDTLVGTDSHTTMINGIGVLGWGVGGIEAEAGMLGQPSYFPVPEVIGAKLVGKLPNGTTATDLALKVTQVLREKGVVNKFVEFFGPGVAELPLADRATIANMAPEYGATCGFFPVDEEALSYMRLTGREEEQIDVVEAYCRNNGLFYTPDAEEPIFTDIVEIDLSKIEANLSGPKRPQDLIPLSVMQETFKKHLVSPAGNQGFGMDAAEENKEISFKLNSGEDAVMKTGAIAIAAITSCTNTSNPYVLIGAGLVAKKAVELGLKVPNYVKTSLAPGSKVVTGYLVNSGLLPYMKELGFNLVGYGCTTCIGNSGPLSPEIEEAVAKNDLLITSVLSGNRNFEGRIHPLVKGNYLASPPLVVAYALAGTVNINLKSDPIGVGKDGQNVYFDDIWPSMDEINSLVKQTVTPELFRKEYETVFDDNQRWNAIETTDEALYKWDKDSTYIQNPPFFEEMSVEPGKVEPLRGLRVVGKFGDSVTTDHISPAGAIGKDTPAGKYLQEKGVSPRDFNSYGSRRGNHEVMMRGTFANIRIKNQIAPGTEGGYTTHWPTGDVTSIYDACMRYKEDKTGLVVLAGKDYGMGSSRDWAAKGTNLLGIRTVIAESFERIHRSNLVFMGVLPLQFKQGENADTLGLTGKEVIEVDVDETVRPRDLLTVRAISEDGTVKTFEVVVRFDSEVEIDYYRHGGILQMVLRDKMKQ</sequence>
<comment type="function">
    <text evidence="11">Catalyzes the isomerization of citrate to isocitrate via cis-aconitate.</text>
</comment>
<keyword evidence="5" id="KW-0816">Tricarboxylic acid cycle</keyword>
<dbReference type="RefSeq" id="WP_060962683.1">
    <property type="nucleotide sequence ID" value="NZ_CP025001.1"/>
</dbReference>
<evidence type="ECO:0000256" key="7">
    <source>
        <dbReference type="ARBA" id="ARBA00023004"/>
    </source>
</evidence>
<dbReference type="InterPro" id="IPR036008">
    <property type="entry name" value="Aconitase_4Fe-4S_dom"/>
</dbReference>
<dbReference type="GO" id="GO:0003994">
    <property type="term" value="F:aconitate hydratase activity"/>
    <property type="evidence" value="ECO:0007669"/>
    <property type="project" value="UniProtKB-EC"/>
</dbReference>
<dbReference type="SUPFAM" id="SSF52016">
    <property type="entry name" value="LeuD/IlvD-like"/>
    <property type="match status" value="1"/>
</dbReference>
<evidence type="ECO:0000256" key="5">
    <source>
        <dbReference type="ARBA" id="ARBA00022532"/>
    </source>
</evidence>
<dbReference type="Gene3D" id="6.10.190.10">
    <property type="match status" value="1"/>
</dbReference>
<keyword evidence="8 11" id="KW-0411">Iron-sulfur</keyword>
<keyword evidence="7 11" id="KW-0408">Iron</keyword>
<keyword evidence="9 11" id="KW-0456">Lyase</keyword>
<dbReference type="NCBIfam" id="NF009520">
    <property type="entry name" value="PRK12881.1"/>
    <property type="match status" value="1"/>
</dbReference>
<dbReference type="InterPro" id="IPR015931">
    <property type="entry name" value="Acnase/IPM_dHydase_lsu_aba_1/3"/>
</dbReference>
<dbReference type="InterPro" id="IPR044137">
    <property type="entry name" value="AcnA_IRP_Swivel"/>
</dbReference>
<dbReference type="PRINTS" id="PR00415">
    <property type="entry name" value="ACONITASE"/>
</dbReference>
<evidence type="ECO:0000256" key="11">
    <source>
        <dbReference type="RuleBase" id="RU361275"/>
    </source>
</evidence>
<dbReference type="InterPro" id="IPR000573">
    <property type="entry name" value="AconitaseA/IPMdHydase_ssu_swvl"/>
</dbReference>
<dbReference type="CDD" id="cd01580">
    <property type="entry name" value="AcnA_IRP_Swivel"/>
    <property type="match status" value="1"/>
</dbReference>
<dbReference type="PROSITE" id="PS01244">
    <property type="entry name" value="ACONITASE_2"/>
    <property type="match status" value="1"/>
</dbReference>
<dbReference type="AlphaFoldDB" id="A0AAI8MYN2"/>
<dbReference type="Proteomes" id="UP000234366">
    <property type="component" value="Chromosome"/>
</dbReference>
<comment type="catalytic activity">
    <reaction evidence="10 11">
        <text>citrate = D-threo-isocitrate</text>
        <dbReference type="Rhea" id="RHEA:10336"/>
        <dbReference type="ChEBI" id="CHEBI:15562"/>
        <dbReference type="ChEBI" id="CHEBI:16947"/>
        <dbReference type="EC" id="4.2.1.3"/>
    </reaction>
</comment>
<dbReference type="GO" id="GO:0051539">
    <property type="term" value="F:4 iron, 4 sulfur cluster binding"/>
    <property type="evidence" value="ECO:0007669"/>
    <property type="project" value="UniProtKB-KW"/>
</dbReference>
<dbReference type="CDD" id="cd01586">
    <property type="entry name" value="AcnA_IRP"/>
    <property type="match status" value="1"/>
</dbReference>
<evidence type="ECO:0000256" key="4">
    <source>
        <dbReference type="ARBA" id="ARBA00011245"/>
    </source>
</evidence>
<proteinExistence type="inferred from homology"/>
<dbReference type="FunFam" id="3.30.499.10:FF:000005">
    <property type="entry name" value="cytoplasmic aconitate hydratase"/>
    <property type="match status" value="1"/>
</dbReference>
<comment type="pathway">
    <text evidence="2">Carbohydrate metabolism; tricarboxylic acid cycle; isocitrate from oxaloacetate: step 2/2.</text>
</comment>
<evidence type="ECO:0000256" key="3">
    <source>
        <dbReference type="ARBA" id="ARBA00007185"/>
    </source>
</evidence>
<keyword evidence="11" id="KW-0004">4Fe-4S</keyword>
<dbReference type="InterPro" id="IPR006249">
    <property type="entry name" value="Aconitase/IRP2"/>
</dbReference>
<organism evidence="14 15">
    <name type="scientific">Bacillus siamensis</name>
    <dbReference type="NCBI Taxonomy" id="659243"/>
    <lineage>
        <taxon>Bacteria</taxon>
        <taxon>Bacillati</taxon>
        <taxon>Bacillota</taxon>
        <taxon>Bacilli</taxon>
        <taxon>Bacillales</taxon>
        <taxon>Bacillaceae</taxon>
        <taxon>Bacillus</taxon>
        <taxon>Bacillus amyloliquefaciens group</taxon>
    </lineage>
</organism>
<dbReference type="GO" id="GO:0019679">
    <property type="term" value="P:propionate metabolic process, methylcitrate cycle"/>
    <property type="evidence" value="ECO:0007669"/>
    <property type="project" value="UniProtKB-ARBA"/>
</dbReference>
<dbReference type="Pfam" id="PF00694">
    <property type="entry name" value="Aconitase_C"/>
    <property type="match status" value="1"/>
</dbReference>
<dbReference type="EMBL" id="CP025001">
    <property type="protein sequence ID" value="AUJ77485.1"/>
    <property type="molecule type" value="Genomic_DNA"/>
</dbReference>
<dbReference type="InterPro" id="IPR001030">
    <property type="entry name" value="Acoase/IPM_deHydtase_lsu_aba"/>
</dbReference>
<keyword evidence="6" id="KW-0479">Metal-binding</keyword>
<dbReference type="FunFam" id="3.30.499.10:FF:000002">
    <property type="entry name" value="Aconitate hydratase"/>
    <property type="match status" value="1"/>
</dbReference>
<dbReference type="InterPro" id="IPR015928">
    <property type="entry name" value="Aconitase/3IPM_dehydase_swvl"/>
</dbReference>
<feature type="domain" description="Aconitase A/isopropylmalate dehydratase small subunit swivel" evidence="13">
    <location>
        <begin position="707"/>
        <end position="834"/>
    </location>
</feature>
<evidence type="ECO:0000256" key="1">
    <source>
        <dbReference type="ARBA" id="ARBA00001966"/>
    </source>
</evidence>
<evidence type="ECO:0000256" key="9">
    <source>
        <dbReference type="ARBA" id="ARBA00023239"/>
    </source>
</evidence>
<evidence type="ECO:0000313" key="15">
    <source>
        <dbReference type="Proteomes" id="UP000234366"/>
    </source>
</evidence>
<feature type="domain" description="Aconitase/3-isopropylmalate dehydratase large subunit alpha/beta/alpha" evidence="12">
    <location>
        <begin position="83"/>
        <end position="577"/>
    </location>
</feature>
<dbReference type="EC" id="4.2.1.3" evidence="11"/>
<keyword evidence="15" id="KW-1185">Reference proteome</keyword>
<name>A0AAI8MYN2_9BACI</name>
<evidence type="ECO:0000256" key="8">
    <source>
        <dbReference type="ARBA" id="ARBA00023014"/>
    </source>
</evidence>
<comment type="cofactor">
    <cofactor evidence="1">
        <name>[4Fe-4S] cluster</name>
        <dbReference type="ChEBI" id="CHEBI:49883"/>
    </cofactor>
</comment>
<dbReference type="InterPro" id="IPR018136">
    <property type="entry name" value="Aconitase_4Fe-4S_BS"/>
</dbReference>
<evidence type="ECO:0000256" key="10">
    <source>
        <dbReference type="ARBA" id="ARBA00023501"/>
    </source>
</evidence>
<protein>
    <recommendedName>
        <fullName evidence="11">Aconitate hydratase</fullName>
        <shortName evidence="11">Aconitase</shortName>
        <ecNumber evidence="11">4.2.1.3</ecNumber>
    </recommendedName>
</protein>
<dbReference type="KEGG" id="bsia:CWD84_12030"/>
<evidence type="ECO:0000313" key="14">
    <source>
        <dbReference type="EMBL" id="AUJ77485.1"/>
    </source>
</evidence>
<dbReference type="Gene3D" id="3.30.499.10">
    <property type="entry name" value="Aconitase, domain 3"/>
    <property type="match status" value="2"/>
</dbReference>
<comment type="subunit">
    <text evidence="4">Monomer.</text>
</comment>
<evidence type="ECO:0000259" key="12">
    <source>
        <dbReference type="Pfam" id="PF00330"/>
    </source>
</evidence>
<evidence type="ECO:0000259" key="13">
    <source>
        <dbReference type="Pfam" id="PF00694"/>
    </source>
</evidence>
<evidence type="ECO:0000256" key="6">
    <source>
        <dbReference type="ARBA" id="ARBA00022723"/>
    </source>
</evidence>
<accession>A0AAI8MYN2</accession>
<dbReference type="PANTHER" id="PTHR11670">
    <property type="entry name" value="ACONITASE/IRON-RESPONSIVE ELEMENT FAMILY MEMBER"/>
    <property type="match status" value="1"/>
</dbReference>